<comment type="catalytic activity">
    <reaction evidence="7">
        <text>a peptidoglycan chain = a peptidoglycan chain with N-acetyl-1,6-anhydromuramyl-[peptide] at the reducing end + a peptidoglycan chain with N-acetylglucosamine at the non-reducing end.</text>
        <dbReference type="EC" id="4.2.2.29"/>
    </reaction>
</comment>
<feature type="compositionally biased region" description="Polar residues" evidence="8">
    <location>
        <begin position="95"/>
        <end position="107"/>
    </location>
</feature>
<reference evidence="9" key="2">
    <citation type="submission" date="2021-09" db="EMBL/GenBank/DDBJ databases">
        <authorList>
            <person name="Gilroy R."/>
        </authorList>
    </citation>
    <scope>NUCLEOTIDE SEQUENCE</scope>
    <source>
        <strain evidence="9">ChiHjej13B12-9602</strain>
    </source>
</reference>
<comment type="similarity">
    <text evidence="7">Belongs to the transglycosylase MltG family.</text>
</comment>
<keyword evidence="4 7" id="KW-0472">Membrane</keyword>
<keyword evidence="1 7" id="KW-1003">Cell membrane</keyword>
<feature type="transmembrane region" description="Helical" evidence="7">
    <location>
        <begin position="137"/>
        <end position="159"/>
    </location>
</feature>
<dbReference type="GO" id="GO:0071555">
    <property type="term" value="P:cell wall organization"/>
    <property type="evidence" value="ECO:0007669"/>
    <property type="project" value="UniProtKB-KW"/>
</dbReference>
<dbReference type="EMBL" id="DYUZ01000016">
    <property type="protein sequence ID" value="HJG37001.1"/>
    <property type="molecule type" value="Genomic_DNA"/>
</dbReference>
<feature type="compositionally biased region" description="Low complexity" evidence="8">
    <location>
        <begin position="69"/>
        <end position="90"/>
    </location>
</feature>
<evidence type="ECO:0000256" key="1">
    <source>
        <dbReference type="ARBA" id="ARBA00022475"/>
    </source>
</evidence>
<feature type="region of interest" description="Disordered" evidence="8">
    <location>
        <begin position="1"/>
        <end position="129"/>
    </location>
</feature>
<dbReference type="Pfam" id="PF02618">
    <property type="entry name" value="YceG"/>
    <property type="match status" value="1"/>
</dbReference>
<organism evidence="9 10">
    <name type="scientific">Enorma phocaeensis</name>
    <dbReference type="NCBI Taxonomy" id="1871019"/>
    <lineage>
        <taxon>Bacteria</taxon>
        <taxon>Bacillati</taxon>
        <taxon>Actinomycetota</taxon>
        <taxon>Coriobacteriia</taxon>
        <taxon>Coriobacteriales</taxon>
        <taxon>Coriobacteriaceae</taxon>
        <taxon>Enorma</taxon>
    </lineage>
</organism>
<dbReference type="RefSeq" id="WP_273189494.1">
    <property type="nucleotide sequence ID" value="NZ_DYUZ01000016.1"/>
</dbReference>
<gene>
    <name evidence="7 9" type="primary">mltG</name>
    <name evidence="9" type="ORF">K8V70_03930</name>
</gene>
<dbReference type="PANTHER" id="PTHR30518:SF2">
    <property type="entry name" value="ENDOLYTIC MUREIN TRANSGLYCOSYLASE"/>
    <property type="match status" value="1"/>
</dbReference>
<sequence length="480" mass="50838">MAQQDGNTPQRRTSASHSSAAGERPQGKRFASGNVSPSSYTSSRGPAAKQSASGASTGQVGVGAHRAPAGARTSQAARRTSSTADRAGARPTGTRFATGSQHAGNTRSHARAAGGGRVGVQSAYTRQSKQANKKAPVIPMLIALVVIVAVFAVIIFAVIPAVSNMFQGSDEPAVEAGIEVQVNIPAGASGDQIASILSQNHIIDDPQDYYAAVRELQADTQLKPGDYILTTGMDPLDVVRQLIAGPNVDAISLTIQEGLTVDQTAARVEETLGIPASDFLAQAKASNYVADYPFLEGAYNDSLEGFLYPKTYSFTDEPTADEVIRVMLDQFEIETEGLNLTDGANGLTLQQLVSLASLVERETAVADERPQVASVIYNRLDANMPLQIDAAIVYARGGGSGTVTYDDLEIDSPYNIYQNTGLTPGPICSPSVSSIEAAVSPADTNYLYYVLSPDNDGTHRFSETYDEFLANREEYVESRS</sequence>
<evidence type="ECO:0000256" key="5">
    <source>
        <dbReference type="ARBA" id="ARBA00023239"/>
    </source>
</evidence>
<evidence type="ECO:0000313" key="9">
    <source>
        <dbReference type="EMBL" id="HJG37001.1"/>
    </source>
</evidence>
<dbReference type="Gene3D" id="3.30.1490.480">
    <property type="entry name" value="Endolytic murein transglycosylase"/>
    <property type="match status" value="1"/>
</dbReference>
<dbReference type="EC" id="4.2.2.29" evidence="7"/>
<keyword evidence="6 7" id="KW-0961">Cell wall biogenesis/degradation</keyword>
<dbReference type="HAMAP" id="MF_02065">
    <property type="entry name" value="MltG"/>
    <property type="match status" value="1"/>
</dbReference>
<keyword evidence="5 7" id="KW-0456">Lyase</keyword>
<dbReference type="GO" id="GO:0005886">
    <property type="term" value="C:plasma membrane"/>
    <property type="evidence" value="ECO:0007669"/>
    <property type="project" value="UniProtKB-SubCell"/>
</dbReference>
<dbReference type="GO" id="GO:0009252">
    <property type="term" value="P:peptidoglycan biosynthetic process"/>
    <property type="evidence" value="ECO:0007669"/>
    <property type="project" value="UniProtKB-UniRule"/>
</dbReference>
<dbReference type="Proteomes" id="UP000753256">
    <property type="component" value="Unassembled WGS sequence"/>
</dbReference>
<dbReference type="PANTHER" id="PTHR30518">
    <property type="entry name" value="ENDOLYTIC MUREIN TRANSGLYCOSYLASE"/>
    <property type="match status" value="1"/>
</dbReference>
<evidence type="ECO:0000256" key="4">
    <source>
        <dbReference type="ARBA" id="ARBA00023136"/>
    </source>
</evidence>
<comment type="function">
    <text evidence="7">Functions as a peptidoglycan terminase that cleaves nascent peptidoglycan strands endolytically to terminate their elongation.</text>
</comment>
<name>A0A921IUM3_9ACTN</name>
<proteinExistence type="inferred from homology"/>
<protein>
    <recommendedName>
        <fullName evidence="7">Endolytic murein transglycosylase</fullName>
        <ecNumber evidence="7">4.2.2.29</ecNumber>
    </recommendedName>
    <alternativeName>
        <fullName evidence="7">Peptidoglycan lytic transglycosylase</fullName>
    </alternativeName>
    <alternativeName>
        <fullName evidence="7">Peptidoglycan polymerization terminase</fullName>
    </alternativeName>
</protein>
<dbReference type="GO" id="GO:0008932">
    <property type="term" value="F:lytic endotransglycosylase activity"/>
    <property type="evidence" value="ECO:0007669"/>
    <property type="project" value="UniProtKB-UniRule"/>
</dbReference>
<feature type="compositionally biased region" description="Polar residues" evidence="8">
    <location>
        <begin position="33"/>
        <end position="59"/>
    </location>
</feature>
<dbReference type="AlphaFoldDB" id="A0A921IUM3"/>
<feature type="site" description="Important for catalytic activity" evidence="7">
    <location>
        <position position="362"/>
    </location>
</feature>
<keyword evidence="3 7" id="KW-1133">Transmembrane helix</keyword>
<evidence type="ECO:0000313" key="10">
    <source>
        <dbReference type="Proteomes" id="UP000753256"/>
    </source>
</evidence>
<evidence type="ECO:0000256" key="3">
    <source>
        <dbReference type="ARBA" id="ARBA00022989"/>
    </source>
</evidence>
<dbReference type="InterPro" id="IPR003770">
    <property type="entry name" value="MLTG-like"/>
</dbReference>
<evidence type="ECO:0000256" key="8">
    <source>
        <dbReference type="SAM" id="MobiDB-lite"/>
    </source>
</evidence>
<evidence type="ECO:0000256" key="6">
    <source>
        <dbReference type="ARBA" id="ARBA00023316"/>
    </source>
</evidence>
<feature type="compositionally biased region" description="Polar residues" evidence="8">
    <location>
        <begin position="1"/>
        <end position="19"/>
    </location>
</feature>
<comment type="subcellular location">
    <subcellularLocation>
        <location evidence="7">Cell membrane</location>
        <topology evidence="7">Single-pass membrane protein</topology>
    </subcellularLocation>
</comment>
<evidence type="ECO:0000256" key="2">
    <source>
        <dbReference type="ARBA" id="ARBA00022692"/>
    </source>
</evidence>
<keyword evidence="2 7" id="KW-0812">Transmembrane</keyword>
<dbReference type="NCBIfam" id="TIGR00247">
    <property type="entry name" value="endolytic transglycosylase MltG"/>
    <property type="match status" value="1"/>
</dbReference>
<dbReference type="Gene3D" id="3.30.160.60">
    <property type="entry name" value="Classic Zinc Finger"/>
    <property type="match status" value="1"/>
</dbReference>
<evidence type="ECO:0000256" key="7">
    <source>
        <dbReference type="HAMAP-Rule" id="MF_02065"/>
    </source>
</evidence>
<dbReference type="CDD" id="cd08010">
    <property type="entry name" value="MltG_like"/>
    <property type="match status" value="1"/>
</dbReference>
<comment type="caution">
    <text evidence="9">The sequence shown here is derived from an EMBL/GenBank/DDBJ whole genome shotgun (WGS) entry which is preliminary data.</text>
</comment>
<reference evidence="9" key="1">
    <citation type="journal article" date="2021" name="PeerJ">
        <title>Extensive microbial diversity within the chicken gut microbiome revealed by metagenomics and culture.</title>
        <authorList>
            <person name="Gilroy R."/>
            <person name="Ravi A."/>
            <person name="Getino M."/>
            <person name="Pursley I."/>
            <person name="Horton D.L."/>
            <person name="Alikhan N.F."/>
            <person name="Baker D."/>
            <person name="Gharbi K."/>
            <person name="Hall N."/>
            <person name="Watson M."/>
            <person name="Adriaenssens E.M."/>
            <person name="Foster-Nyarko E."/>
            <person name="Jarju S."/>
            <person name="Secka A."/>
            <person name="Antonio M."/>
            <person name="Oren A."/>
            <person name="Chaudhuri R.R."/>
            <person name="La Ragione R."/>
            <person name="Hildebrand F."/>
            <person name="Pallen M.J."/>
        </authorList>
    </citation>
    <scope>NUCLEOTIDE SEQUENCE</scope>
    <source>
        <strain evidence="9">ChiHjej13B12-9602</strain>
    </source>
</reference>
<accession>A0A921IUM3</accession>